<comment type="caution">
    <text evidence="1">The sequence shown here is derived from an EMBL/GenBank/DDBJ whole genome shotgun (WGS) entry which is preliminary data.</text>
</comment>
<dbReference type="RefSeq" id="WP_186853976.1">
    <property type="nucleotide sequence ID" value="NZ_JACOPG010000002.1"/>
</dbReference>
<protein>
    <submittedName>
        <fullName evidence="1">Uncharacterized protein</fullName>
    </submittedName>
</protein>
<reference evidence="1 2" key="1">
    <citation type="submission" date="2020-08" db="EMBL/GenBank/DDBJ databases">
        <title>Genome public.</title>
        <authorList>
            <person name="Liu C."/>
            <person name="Sun Q."/>
        </authorList>
    </citation>
    <scope>NUCLEOTIDE SEQUENCE [LARGE SCALE GENOMIC DNA]</scope>
    <source>
        <strain evidence="1 2">NSJ-9</strain>
    </source>
</reference>
<keyword evidence="2" id="KW-1185">Reference proteome</keyword>
<evidence type="ECO:0000313" key="2">
    <source>
        <dbReference type="Proteomes" id="UP000643810"/>
    </source>
</evidence>
<evidence type="ECO:0000313" key="1">
    <source>
        <dbReference type="EMBL" id="MBC5685807.1"/>
    </source>
</evidence>
<name>A0ABR7GED4_9FIRM</name>
<organism evidence="1 2">
    <name type="scientific">Roseburia lenta</name>
    <dbReference type="NCBI Taxonomy" id="2763061"/>
    <lineage>
        <taxon>Bacteria</taxon>
        <taxon>Bacillati</taxon>
        <taxon>Bacillota</taxon>
        <taxon>Clostridia</taxon>
        <taxon>Lachnospirales</taxon>
        <taxon>Lachnospiraceae</taxon>
        <taxon>Roseburia</taxon>
    </lineage>
</organism>
<proteinExistence type="predicted"/>
<dbReference type="EMBL" id="JACOPG010000002">
    <property type="protein sequence ID" value="MBC5685807.1"/>
    <property type="molecule type" value="Genomic_DNA"/>
</dbReference>
<gene>
    <name evidence="1" type="ORF">H8R94_04185</name>
</gene>
<dbReference type="Proteomes" id="UP000643810">
    <property type="component" value="Unassembled WGS sequence"/>
</dbReference>
<accession>A0ABR7GED4</accession>
<sequence length="76" mass="8649">MSKEVSVTGTKYRSAKLWEMIMAPACAGNNICMYMCMVYASYAGSEGYGIANRCRQTIRPNVMQQQNSYIRQKHKV</sequence>